<keyword evidence="1" id="KW-0472">Membrane</keyword>
<protein>
    <submittedName>
        <fullName evidence="2">YggT family protein</fullName>
    </submittedName>
</protein>
<dbReference type="AlphaFoldDB" id="A0A844ZW53"/>
<sequence length="93" mass="10214">MNAFIGILGMLAQTLSMIVIIWFILGLLFAFNVIGRDNHFLVQVEHSISSLLAPLLNPIRRIMPNTGAIDFSPMVLLLLINAVMIVLAEVARG</sequence>
<dbReference type="Proteomes" id="UP000442714">
    <property type="component" value="Unassembled WGS sequence"/>
</dbReference>
<name>A0A844ZW53_9SPHN</name>
<dbReference type="InterPro" id="IPR003425">
    <property type="entry name" value="CCB3/YggT"/>
</dbReference>
<reference evidence="2 3" key="1">
    <citation type="submission" date="2019-12" db="EMBL/GenBank/DDBJ databases">
        <title>Genomic-based taxomic classification of the family Erythrobacteraceae.</title>
        <authorList>
            <person name="Xu L."/>
        </authorList>
    </citation>
    <scope>NUCLEOTIDE SEQUENCE [LARGE SCALE GENOMIC DNA]</scope>
    <source>
        <strain evidence="2 3">KCTC 52763</strain>
    </source>
</reference>
<keyword evidence="1" id="KW-1133">Transmembrane helix</keyword>
<feature type="transmembrane region" description="Helical" evidence="1">
    <location>
        <begin position="7"/>
        <end position="34"/>
    </location>
</feature>
<dbReference type="Pfam" id="PF02325">
    <property type="entry name" value="CCB3_YggT"/>
    <property type="match status" value="1"/>
</dbReference>
<keyword evidence="1" id="KW-0812">Transmembrane</keyword>
<dbReference type="OrthoDB" id="9814445at2"/>
<accession>A0A844ZW53</accession>
<feature type="transmembrane region" description="Helical" evidence="1">
    <location>
        <begin position="71"/>
        <end position="91"/>
    </location>
</feature>
<evidence type="ECO:0000313" key="2">
    <source>
        <dbReference type="EMBL" id="MXO91684.1"/>
    </source>
</evidence>
<proteinExistence type="predicted"/>
<evidence type="ECO:0000313" key="3">
    <source>
        <dbReference type="Proteomes" id="UP000442714"/>
    </source>
</evidence>
<evidence type="ECO:0000256" key="1">
    <source>
        <dbReference type="SAM" id="Phobius"/>
    </source>
</evidence>
<dbReference type="EMBL" id="WTYX01000002">
    <property type="protein sequence ID" value="MXO91684.1"/>
    <property type="molecule type" value="Genomic_DNA"/>
</dbReference>
<gene>
    <name evidence="2" type="ORF">GRI41_12675</name>
</gene>
<organism evidence="2 3">
    <name type="scientific">Pontixanthobacter aquaemixtae</name>
    <dbReference type="NCBI Taxonomy" id="1958940"/>
    <lineage>
        <taxon>Bacteria</taxon>
        <taxon>Pseudomonadati</taxon>
        <taxon>Pseudomonadota</taxon>
        <taxon>Alphaproteobacteria</taxon>
        <taxon>Sphingomonadales</taxon>
        <taxon>Erythrobacteraceae</taxon>
        <taxon>Pontixanthobacter</taxon>
    </lineage>
</organism>
<comment type="caution">
    <text evidence="2">The sequence shown here is derived from an EMBL/GenBank/DDBJ whole genome shotgun (WGS) entry which is preliminary data.</text>
</comment>
<dbReference type="RefSeq" id="WP_160605386.1">
    <property type="nucleotide sequence ID" value="NZ_WTYX01000002.1"/>
</dbReference>
<dbReference type="GO" id="GO:0016020">
    <property type="term" value="C:membrane"/>
    <property type="evidence" value="ECO:0007669"/>
    <property type="project" value="InterPro"/>
</dbReference>
<keyword evidence="3" id="KW-1185">Reference proteome</keyword>